<dbReference type="Proteomes" id="UP000239425">
    <property type="component" value="Unassembled WGS sequence"/>
</dbReference>
<protein>
    <recommendedName>
        <fullName evidence="3">CDP-Glycerol:Poly(Glycerophosphate) glycerophosphotransferase</fullName>
    </recommendedName>
</protein>
<dbReference type="Gene3D" id="3.40.50.12580">
    <property type="match status" value="1"/>
</dbReference>
<evidence type="ECO:0000313" key="2">
    <source>
        <dbReference type="Proteomes" id="UP000239425"/>
    </source>
</evidence>
<dbReference type="InterPro" id="IPR043148">
    <property type="entry name" value="TagF_C"/>
</dbReference>
<evidence type="ECO:0008006" key="3">
    <source>
        <dbReference type="Google" id="ProtNLM"/>
    </source>
</evidence>
<sequence length="417" mass="49171">MNFFLVALINFFLTYFIVQTNEKKVLFIVHTETINGKGVVELYKKMKEKNAKVTVAFVPLLSGNEILYDLDVNFSKKFQIEDCIFPCGKTPPYKIVDKIKENFDYIFVQNPYNSFKGTILESTFSLENLKKKTNKLAYIVYGPHLFHQTTCNDMQLKEKIDIVFVDSVSTKKVFVEQMRFKDINVVVSGYQSYKNVRDKMNKRQKKRETILWMPRWTLHFNNRHQHESGSTFLSYYLFFINYAKENKHINFIIRPHVLLFKNAINQKFLKKEEVEYIILSFKKLNNVRFSEHINSPLEEDIIESDIVIADGTSALAEAVVAKKPIIYLSNGINKEFESNDLGIEFKNYIYFAHHPVEIIQCIENIRKNSYSPFVISHNSYNFVKKFKFLINYERFRKRLDPVENPAEFIADYVIKGN</sequence>
<gene>
    <name evidence="1" type="ORF">HCUR_01413</name>
</gene>
<dbReference type="EMBL" id="PHHC01000136">
    <property type="protein sequence ID" value="PPE03137.1"/>
    <property type="molecule type" value="Genomic_DNA"/>
</dbReference>
<keyword evidence="2" id="KW-1185">Reference proteome</keyword>
<dbReference type="AlphaFoldDB" id="A0A2S5R772"/>
<dbReference type="RefSeq" id="WP_104207326.1">
    <property type="nucleotide sequence ID" value="NZ_PHHC01000136.1"/>
</dbReference>
<dbReference type="SUPFAM" id="SSF53756">
    <property type="entry name" value="UDP-Glycosyltransferase/glycogen phosphorylase"/>
    <property type="match status" value="1"/>
</dbReference>
<comment type="caution">
    <text evidence="1">The sequence shown here is derived from an EMBL/GenBank/DDBJ whole genome shotgun (WGS) entry which is preliminary data.</text>
</comment>
<dbReference type="OrthoDB" id="2334812at2"/>
<organism evidence="1 2">
    <name type="scientific">Holospora curviuscula</name>
    <dbReference type="NCBI Taxonomy" id="1082868"/>
    <lineage>
        <taxon>Bacteria</taxon>
        <taxon>Pseudomonadati</taxon>
        <taxon>Pseudomonadota</taxon>
        <taxon>Alphaproteobacteria</taxon>
        <taxon>Holosporales</taxon>
        <taxon>Holosporaceae</taxon>
        <taxon>Holospora</taxon>
    </lineage>
</organism>
<reference evidence="1 2" key="1">
    <citation type="submission" date="2017-11" db="EMBL/GenBank/DDBJ databases">
        <title>Comparative genomic analysis of Holospora spp., intranuclear symbionts of paramecia.</title>
        <authorList>
            <person name="Garushyants S.K."/>
            <person name="Beliavskaya A."/>
            <person name="Malko D.B."/>
            <person name="Logacheva M.D."/>
            <person name="Rautian M.S."/>
            <person name="Gelfand M.S."/>
        </authorList>
    </citation>
    <scope>NUCLEOTIDE SEQUENCE [LARGE SCALE GENOMIC DNA]</scope>
    <source>
        <strain evidence="2">02AZ16</strain>
    </source>
</reference>
<name>A0A2S5R772_9PROT</name>
<proteinExistence type="predicted"/>
<evidence type="ECO:0000313" key="1">
    <source>
        <dbReference type="EMBL" id="PPE03137.1"/>
    </source>
</evidence>
<accession>A0A2S5R772</accession>